<protein>
    <submittedName>
        <fullName evidence="1">DUF1217 domain-containing protein</fullName>
    </submittedName>
</protein>
<keyword evidence="2" id="KW-1185">Reference proteome</keyword>
<comment type="caution">
    <text evidence="1">The sequence shown here is derived from an EMBL/GenBank/DDBJ whole genome shotgun (WGS) entry which is preliminary data.</text>
</comment>
<evidence type="ECO:0000313" key="1">
    <source>
        <dbReference type="EMBL" id="NIY73297.1"/>
    </source>
</evidence>
<organism evidence="1 2">
    <name type="scientific">Marivivens donghaensis</name>
    <dbReference type="NCBI Taxonomy" id="1699413"/>
    <lineage>
        <taxon>Bacteria</taxon>
        <taxon>Pseudomonadati</taxon>
        <taxon>Pseudomonadota</taxon>
        <taxon>Alphaproteobacteria</taxon>
        <taxon>Rhodobacterales</taxon>
        <taxon>Paracoccaceae</taxon>
        <taxon>Marivivens group</taxon>
        <taxon>Marivivens</taxon>
    </lineage>
</organism>
<dbReference type="SUPFAM" id="SSF158837">
    <property type="entry name" value="AGR C 984p-like"/>
    <property type="match status" value="1"/>
</dbReference>
<dbReference type="EMBL" id="JAATOP010000008">
    <property type="protein sequence ID" value="NIY73297.1"/>
    <property type="molecule type" value="Genomic_DNA"/>
</dbReference>
<accession>A0ABX0VYX0</accession>
<dbReference type="InterPro" id="IPR023157">
    <property type="entry name" value="AGR-C-984p-like_sf"/>
</dbReference>
<sequence>MSFQPVVPLSGYGGWVFLNRTLDKQKDAFTQSGEAARNSAYFSETIGGVESAEELVSDRRLMSVALEAFGLGDDINAKAFVRKVLESPTGDREALAGKLSDKRYAAMAKALGFGDGKPLTTDGVANIVARYQDRSFEAALGEVDNTMRMALNLGSALEDIDSSVASGDGKWFAVMGNPAVRKVFETALGFPTSFGALDIDQQLEQFRDRSERVLGTSDVAQFLEPEGQEKLLRMFFVRSEMANPSAVQSHILTLLR</sequence>
<dbReference type="RefSeq" id="WP_167638679.1">
    <property type="nucleotide sequence ID" value="NZ_JAATOP010000008.1"/>
</dbReference>
<dbReference type="InterPro" id="IPR010626">
    <property type="entry name" value="DUF1217"/>
</dbReference>
<reference evidence="1 2" key="1">
    <citation type="submission" date="2020-03" db="EMBL/GenBank/DDBJ databases">
        <title>Bacterial isolates of synthetic phycosphere.</title>
        <authorList>
            <person name="Fu H."/>
            <person name="Moran M.A."/>
        </authorList>
    </citation>
    <scope>NUCLEOTIDE SEQUENCE [LARGE SCALE GENOMIC DNA]</scope>
    <source>
        <strain evidence="1 2">HF1</strain>
    </source>
</reference>
<name>A0ABX0VYX0_9RHOB</name>
<proteinExistence type="predicted"/>
<dbReference type="Gene3D" id="1.10.3700.10">
    <property type="entry name" value="AGR C 984p-like"/>
    <property type="match status" value="1"/>
</dbReference>
<dbReference type="Pfam" id="PF06748">
    <property type="entry name" value="DUF1217"/>
    <property type="match status" value="1"/>
</dbReference>
<evidence type="ECO:0000313" key="2">
    <source>
        <dbReference type="Proteomes" id="UP000709466"/>
    </source>
</evidence>
<gene>
    <name evidence="1" type="ORF">HCZ30_12755</name>
</gene>
<dbReference type="Proteomes" id="UP000709466">
    <property type="component" value="Unassembled WGS sequence"/>
</dbReference>